<evidence type="ECO:0000313" key="2">
    <source>
        <dbReference type="Proteomes" id="UP000199093"/>
    </source>
</evidence>
<dbReference type="AlphaFoldDB" id="A0A1G8MLP4"/>
<dbReference type="RefSeq" id="WP_089846863.1">
    <property type="nucleotide sequence ID" value="NZ_FNEJ01000008.1"/>
</dbReference>
<evidence type="ECO:0000313" key="1">
    <source>
        <dbReference type="EMBL" id="SDI68948.1"/>
    </source>
</evidence>
<dbReference type="InterPro" id="IPR011008">
    <property type="entry name" value="Dimeric_a/b-barrel"/>
</dbReference>
<reference evidence="1 2" key="1">
    <citation type="submission" date="2016-10" db="EMBL/GenBank/DDBJ databases">
        <authorList>
            <person name="de Groot N.N."/>
        </authorList>
    </citation>
    <scope>NUCLEOTIDE SEQUENCE [LARGE SCALE GENOMIC DNA]</scope>
    <source>
        <strain evidence="1 2">DSM 26424</strain>
    </source>
</reference>
<gene>
    <name evidence="1" type="ORF">SAMN04487993_1008141</name>
</gene>
<dbReference type="InterPro" id="IPR009874">
    <property type="entry name" value="DUF1428"/>
</dbReference>
<name>A0A1G8MLP4_9RHOB</name>
<dbReference type="PIRSF" id="PIRSF007028">
    <property type="entry name" value="UCP007028"/>
    <property type="match status" value="1"/>
</dbReference>
<dbReference type="Pfam" id="PF07237">
    <property type="entry name" value="DUF1428"/>
    <property type="match status" value="1"/>
</dbReference>
<accession>A0A1G8MLP4</accession>
<organism evidence="1 2">
    <name type="scientific">Salipiger marinus</name>
    <dbReference type="NCBI Taxonomy" id="555512"/>
    <lineage>
        <taxon>Bacteria</taxon>
        <taxon>Pseudomonadati</taxon>
        <taxon>Pseudomonadota</taxon>
        <taxon>Alphaproteobacteria</taxon>
        <taxon>Rhodobacterales</taxon>
        <taxon>Roseobacteraceae</taxon>
        <taxon>Salipiger</taxon>
    </lineage>
</organism>
<keyword evidence="2" id="KW-1185">Reference proteome</keyword>
<dbReference type="SUPFAM" id="SSF54909">
    <property type="entry name" value="Dimeric alpha+beta barrel"/>
    <property type="match status" value="1"/>
</dbReference>
<dbReference type="Proteomes" id="UP000199093">
    <property type="component" value="Unassembled WGS sequence"/>
</dbReference>
<dbReference type="Gene3D" id="3.30.70.100">
    <property type="match status" value="1"/>
</dbReference>
<dbReference type="OrthoDB" id="9792392at2"/>
<dbReference type="STRING" id="555512.SAMN04487993_1008141"/>
<protein>
    <submittedName>
        <fullName evidence="1">Uncharacterized conserved protein YbaA, DUF1428 family</fullName>
    </submittedName>
</protein>
<proteinExistence type="predicted"/>
<sequence>MSYVSGFLTPVPQENKQAYVDMARAAWAIFKEYGAISLHECWEVDVPEGKVTSFPMAVKRRDGEAIVFSWMIWPDKETADRCWASTETDPRWAEMRNMPFDGMRMMWGGFEPVYES</sequence>
<dbReference type="EMBL" id="FNEJ01000008">
    <property type="protein sequence ID" value="SDI68948.1"/>
    <property type="molecule type" value="Genomic_DNA"/>
</dbReference>